<gene>
    <name evidence="2" type="ORF">QTO34_017589</name>
</gene>
<reference evidence="2" key="1">
    <citation type="submission" date="2023-06" db="EMBL/GenBank/DDBJ databases">
        <title>Reference genome for the Northern bat (Eptesicus nilssonii), a most northern bat species.</title>
        <authorList>
            <person name="Laine V.N."/>
            <person name="Pulliainen A.T."/>
            <person name="Lilley T.M."/>
        </authorList>
    </citation>
    <scope>NUCLEOTIDE SEQUENCE</scope>
    <source>
        <strain evidence="2">BLF_Eptnil</strain>
        <tissue evidence="2">Kidney</tissue>
    </source>
</reference>
<dbReference type="EMBL" id="JAULJE010000007">
    <property type="protein sequence ID" value="KAK1341186.1"/>
    <property type="molecule type" value="Genomic_DNA"/>
</dbReference>
<feature type="compositionally biased region" description="Polar residues" evidence="1">
    <location>
        <begin position="7"/>
        <end position="17"/>
    </location>
</feature>
<dbReference type="AlphaFoldDB" id="A0AA40I1A0"/>
<organism evidence="2 3">
    <name type="scientific">Cnephaeus nilssonii</name>
    <name type="common">Northern bat</name>
    <name type="synonym">Eptesicus nilssonii</name>
    <dbReference type="NCBI Taxonomy" id="3371016"/>
    <lineage>
        <taxon>Eukaryota</taxon>
        <taxon>Metazoa</taxon>
        <taxon>Chordata</taxon>
        <taxon>Craniata</taxon>
        <taxon>Vertebrata</taxon>
        <taxon>Euteleostomi</taxon>
        <taxon>Mammalia</taxon>
        <taxon>Eutheria</taxon>
        <taxon>Laurasiatheria</taxon>
        <taxon>Chiroptera</taxon>
        <taxon>Yangochiroptera</taxon>
        <taxon>Vespertilionidae</taxon>
        <taxon>Cnephaeus</taxon>
    </lineage>
</organism>
<accession>A0AA40I1A0</accession>
<protein>
    <submittedName>
        <fullName evidence="2">Uncharacterized protein</fullName>
    </submittedName>
</protein>
<feature type="region of interest" description="Disordered" evidence="1">
    <location>
        <begin position="1"/>
        <end position="69"/>
    </location>
</feature>
<dbReference type="Proteomes" id="UP001177744">
    <property type="component" value="Unassembled WGS sequence"/>
</dbReference>
<comment type="caution">
    <text evidence="2">The sequence shown here is derived from an EMBL/GenBank/DDBJ whole genome shotgun (WGS) entry which is preliminary data.</text>
</comment>
<proteinExistence type="predicted"/>
<keyword evidence="3" id="KW-1185">Reference proteome</keyword>
<sequence>MLVLLPSSRQGLSVSATQRKEHQEPSSASAELVHKKSTESPPWNPEKPEGSRQSQSPLHPLASDPQTLG</sequence>
<evidence type="ECO:0000313" key="2">
    <source>
        <dbReference type="EMBL" id="KAK1341186.1"/>
    </source>
</evidence>
<evidence type="ECO:0000256" key="1">
    <source>
        <dbReference type="SAM" id="MobiDB-lite"/>
    </source>
</evidence>
<evidence type="ECO:0000313" key="3">
    <source>
        <dbReference type="Proteomes" id="UP001177744"/>
    </source>
</evidence>
<name>A0AA40I1A0_CNENI</name>